<feature type="non-terminal residue" evidence="2">
    <location>
        <position position="237"/>
    </location>
</feature>
<dbReference type="AlphaFoldDB" id="A0A3B1C822"/>
<feature type="transmembrane region" description="Helical" evidence="1">
    <location>
        <begin position="161"/>
        <end position="184"/>
    </location>
</feature>
<feature type="transmembrane region" description="Helical" evidence="1">
    <location>
        <begin position="93"/>
        <end position="115"/>
    </location>
</feature>
<evidence type="ECO:0000313" key="2">
    <source>
        <dbReference type="EMBL" id="VAX14785.1"/>
    </source>
</evidence>
<feature type="transmembrane region" description="Helical" evidence="1">
    <location>
        <begin position="20"/>
        <end position="42"/>
    </location>
</feature>
<feature type="transmembrane region" description="Helical" evidence="1">
    <location>
        <begin position="127"/>
        <end position="149"/>
    </location>
</feature>
<keyword evidence="1" id="KW-1133">Transmembrane helix</keyword>
<protein>
    <submittedName>
        <fullName evidence="2">Uncharacterized protein</fullName>
    </submittedName>
</protein>
<accession>A0A3B1C822</accession>
<sequence length="237" mass="27185">MNQQGSSAYRKALSIIGSSWFRYFLLAATPVYLILFTYYYFYGPIDIKTPLLRLRVDVLWKSITQFVGLYSLLSLSFWLKGRESFRNFVIGQWIVLTAILFMIFIMTVTGGGISLKLFGPPLIYQRSLIVMSQVTGAIYLLLLGTLFFLKRELFDPARHLHLFSFLLLFLPLLIIYMANGYAVFGGDTMFNVRLAQRLIHGAGFFYDQSYVDQHGIWGLVKVDGKFLPVWPMGAGFF</sequence>
<feature type="transmembrane region" description="Helical" evidence="1">
    <location>
        <begin position="62"/>
        <end position="81"/>
    </location>
</feature>
<keyword evidence="1" id="KW-0812">Transmembrane</keyword>
<organism evidence="2">
    <name type="scientific">hydrothermal vent metagenome</name>
    <dbReference type="NCBI Taxonomy" id="652676"/>
    <lineage>
        <taxon>unclassified sequences</taxon>
        <taxon>metagenomes</taxon>
        <taxon>ecological metagenomes</taxon>
    </lineage>
</organism>
<proteinExistence type="predicted"/>
<evidence type="ECO:0000256" key="1">
    <source>
        <dbReference type="SAM" id="Phobius"/>
    </source>
</evidence>
<reference evidence="2" key="1">
    <citation type="submission" date="2018-06" db="EMBL/GenBank/DDBJ databases">
        <authorList>
            <person name="Zhirakovskaya E."/>
        </authorList>
    </citation>
    <scope>NUCLEOTIDE SEQUENCE</scope>
</reference>
<dbReference type="EMBL" id="UOGA01000011">
    <property type="protein sequence ID" value="VAX14785.1"/>
    <property type="molecule type" value="Genomic_DNA"/>
</dbReference>
<keyword evidence="1" id="KW-0472">Membrane</keyword>
<gene>
    <name evidence="2" type="ORF">MNBD_NITROSPINAE04-1239</name>
</gene>
<name>A0A3B1C822_9ZZZZ</name>